<feature type="region of interest" description="Disordered" evidence="1">
    <location>
        <begin position="1"/>
        <end position="36"/>
    </location>
</feature>
<organism evidence="3 4">
    <name type="scientific">Talaromyces stipitatus (strain ATCC 10500 / CBS 375.48 / QM 6759 / NRRL 1006)</name>
    <name type="common">Penicillium stipitatum</name>
    <dbReference type="NCBI Taxonomy" id="441959"/>
    <lineage>
        <taxon>Eukaryota</taxon>
        <taxon>Fungi</taxon>
        <taxon>Dikarya</taxon>
        <taxon>Ascomycota</taxon>
        <taxon>Pezizomycotina</taxon>
        <taxon>Eurotiomycetes</taxon>
        <taxon>Eurotiomycetidae</taxon>
        <taxon>Eurotiales</taxon>
        <taxon>Trichocomaceae</taxon>
        <taxon>Talaromyces</taxon>
        <taxon>Talaromyces sect. Talaromyces</taxon>
    </lineage>
</organism>
<dbReference type="GeneID" id="8102345"/>
<dbReference type="PANTHER" id="PTHR37542">
    <property type="entry name" value="HELO DOMAIN-CONTAINING PROTEIN-RELATED"/>
    <property type="match status" value="1"/>
</dbReference>
<dbReference type="GO" id="GO:0004672">
    <property type="term" value="F:protein kinase activity"/>
    <property type="evidence" value="ECO:0007669"/>
    <property type="project" value="InterPro"/>
</dbReference>
<dbReference type="AlphaFoldDB" id="B8LYI5"/>
<dbReference type="SUPFAM" id="SSF56112">
    <property type="entry name" value="Protein kinase-like (PK-like)"/>
    <property type="match status" value="1"/>
</dbReference>
<proteinExistence type="predicted"/>
<dbReference type="RefSeq" id="XP_002340301.1">
    <property type="nucleotide sequence ID" value="XM_002340260.1"/>
</dbReference>
<gene>
    <name evidence="3" type="ORF">TSTA_063890</name>
</gene>
<dbReference type="STRING" id="441959.B8LYI5"/>
<dbReference type="OrthoDB" id="4227237at2759"/>
<feature type="compositionally biased region" description="Polar residues" evidence="1">
    <location>
        <begin position="7"/>
        <end position="18"/>
    </location>
</feature>
<evidence type="ECO:0000259" key="2">
    <source>
        <dbReference type="PROSITE" id="PS50011"/>
    </source>
</evidence>
<dbReference type="Gene3D" id="1.10.510.10">
    <property type="entry name" value="Transferase(Phosphotransferase) domain 1"/>
    <property type="match status" value="1"/>
</dbReference>
<dbReference type="eggNOG" id="ENOG502S5KQ">
    <property type="taxonomic scope" value="Eukaryota"/>
</dbReference>
<dbReference type="InterPro" id="IPR000719">
    <property type="entry name" value="Prot_kinase_dom"/>
</dbReference>
<dbReference type="VEuPathDB" id="FungiDB:TSTA_063890"/>
<protein>
    <recommendedName>
        <fullName evidence="2">Protein kinase domain-containing protein</fullName>
    </recommendedName>
</protein>
<dbReference type="GO" id="GO:0005524">
    <property type="term" value="F:ATP binding"/>
    <property type="evidence" value="ECO:0007669"/>
    <property type="project" value="InterPro"/>
</dbReference>
<accession>B8LYI5</accession>
<feature type="compositionally biased region" description="Basic and acidic residues" evidence="1">
    <location>
        <begin position="24"/>
        <end position="36"/>
    </location>
</feature>
<reference evidence="4" key="1">
    <citation type="journal article" date="2015" name="Genome Announc.">
        <title>Genome sequence of the AIDS-associated pathogen Penicillium marneffei (ATCC18224) and its near taxonomic relative Talaromyces stipitatus (ATCC10500).</title>
        <authorList>
            <person name="Nierman W.C."/>
            <person name="Fedorova-Abrams N.D."/>
            <person name="Andrianopoulos A."/>
        </authorList>
    </citation>
    <scope>NUCLEOTIDE SEQUENCE [LARGE SCALE GENOMIC DNA]</scope>
    <source>
        <strain evidence="4">ATCC 10500 / CBS 375.48 / QM 6759 / NRRL 1006</strain>
    </source>
</reference>
<evidence type="ECO:0000313" key="3">
    <source>
        <dbReference type="EMBL" id="EED22914.1"/>
    </source>
</evidence>
<dbReference type="PhylomeDB" id="B8LYI5"/>
<evidence type="ECO:0000256" key="1">
    <source>
        <dbReference type="SAM" id="MobiDB-lite"/>
    </source>
</evidence>
<sequence length="383" mass="43787">MEVPNIPSGSGKRNTYSLDQDVEFQSKDDKIGTPREDTSRIYNSTLRSRAVFLLTLRRSFPKGRQFLHPMACTDQGHQPKSHYGHHITCIRSCSADELGKAIEIPKHRDNEAGVSYFGKYNENMVFVHEKKNFSPLKDTLTRLTWQLRLSENIKELRILLCLGYTIDLPLPERPSLTQEYIHHVIYAIPGKHVISLRDMLSLTNIHQFQSSLSRTMRFEIAQSLARSILYLHTAEWLHRGTRSSNVLFCSDVDFPDTHQRLSPPYLAGFDYTYLPSDDEIMNAKVQTGFKEWQLYRHPNVLREPTTWLDAALGDNDKAFSKNHDICGLGVILVELGVCKSAARLWKKSSRDKCNGESKCQRYLITELIPEVSSIMGSKNADVA</sequence>
<dbReference type="PANTHER" id="PTHR37542:SF3">
    <property type="entry name" value="PRION-INHIBITION AND PROPAGATION HELO DOMAIN-CONTAINING PROTEIN"/>
    <property type="match status" value="1"/>
</dbReference>
<dbReference type="InterPro" id="IPR011009">
    <property type="entry name" value="Kinase-like_dom_sf"/>
</dbReference>
<keyword evidence="4" id="KW-1185">Reference proteome</keyword>
<dbReference type="HOGENOM" id="CLU_721942_0_0_1"/>
<name>B8LYI5_TALSN</name>
<dbReference type="EMBL" id="EQ962652">
    <property type="protein sequence ID" value="EED22914.1"/>
    <property type="molecule type" value="Genomic_DNA"/>
</dbReference>
<dbReference type="Proteomes" id="UP000001745">
    <property type="component" value="Unassembled WGS sequence"/>
</dbReference>
<dbReference type="InParanoid" id="B8LYI5"/>
<dbReference type="PROSITE" id="PS50011">
    <property type="entry name" value="PROTEIN_KINASE_DOM"/>
    <property type="match status" value="1"/>
</dbReference>
<evidence type="ECO:0000313" key="4">
    <source>
        <dbReference type="Proteomes" id="UP000001745"/>
    </source>
</evidence>
<feature type="domain" description="Protein kinase" evidence="2">
    <location>
        <begin position="87"/>
        <end position="383"/>
    </location>
</feature>